<name>A0A846J8H9_CLOBO</name>
<protein>
    <submittedName>
        <fullName evidence="2">Uncharacterized protein</fullName>
    </submittedName>
</protein>
<dbReference type="Proteomes" id="UP000480039">
    <property type="component" value="Unassembled WGS sequence"/>
</dbReference>
<organism evidence="2 3">
    <name type="scientific">Clostridium botulinum</name>
    <dbReference type="NCBI Taxonomy" id="1491"/>
    <lineage>
        <taxon>Bacteria</taxon>
        <taxon>Bacillati</taxon>
        <taxon>Bacillota</taxon>
        <taxon>Clostridia</taxon>
        <taxon>Eubacteriales</taxon>
        <taxon>Clostridiaceae</taxon>
        <taxon>Clostridium</taxon>
    </lineage>
</organism>
<evidence type="ECO:0000313" key="3">
    <source>
        <dbReference type="Proteomes" id="UP000480039"/>
    </source>
</evidence>
<evidence type="ECO:0000313" key="2">
    <source>
        <dbReference type="EMBL" id="NFJ09460.1"/>
    </source>
</evidence>
<sequence length="115" mass="13373">MINKEDIIKELIEIGAEVDSKIIEKKLKEIYVNEGFALTKEISFMQKYNFRFLLIPLLFDLLLLFILILNGKSFFNTMIIAIILGAIIIIDELINKLKIKSLKSKIEEINIQMNK</sequence>
<dbReference type="AlphaFoldDB" id="A0A846J8H9"/>
<accession>A0A846J8H9</accession>
<feature type="transmembrane region" description="Helical" evidence="1">
    <location>
        <begin position="48"/>
        <end position="68"/>
    </location>
</feature>
<dbReference type="EMBL" id="SWQE01000007">
    <property type="protein sequence ID" value="NFJ09460.1"/>
    <property type="molecule type" value="Genomic_DNA"/>
</dbReference>
<keyword evidence="1" id="KW-0812">Transmembrane</keyword>
<keyword evidence="1" id="KW-0472">Membrane</keyword>
<feature type="transmembrane region" description="Helical" evidence="1">
    <location>
        <begin position="74"/>
        <end position="94"/>
    </location>
</feature>
<gene>
    <name evidence="2" type="ORF">FC871_13460</name>
</gene>
<reference evidence="2 3" key="1">
    <citation type="submission" date="2019-04" db="EMBL/GenBank/DDBJ databases">
        <title>Genome sequencing of Clostridium botulinum Groups I-IV and Clostridium butyricum.</title>
        <authorList>
            <person name="Brunt J."/>
            <person name="Van Vliet A.H.M."/>
            <person name="Stringer S.C."/>
            <person name="Carter A.T."/>
            <person name="Peck M.W."/>
        </authorList>
    </citation>
    <scope>NUCLEOTIDE SEQUENCE [LARGE SCALE GENOMIC DNA]</scope>
    <source>
        <strain evidence="2 3">Colworth BL30</strain>
    </source>
</reference>
<keyword evidence="1" id="KW-1133">Transmembrane helix</keyword>
<comment type="caution">
    <text evidence="2">The sequence shown here is derived from an EMBL/GenBank/DDBJ whole genome shotgun (WGS) entry which is preliminary data.</text>
</comment>
<evidence type="ECO:0000256" key="1">
    <source>
        <dbReference type="SAM" id="Phobius"/>
    </source>
</evidence>
<proteinExistence type="predicted"/>